<dbReference type="Proteomes" id="UP000028719">
    <property type="component" value="Unassembled WGS sequence"/>
</dbReference>
<dbReference type="NCBIfam" id="TIGR04183">
    <property type="entry name" value="Por_Secre_tail"/>
    <property type="match status" value="1"/>
</dbReference>
<dbReference type="Gene3D" id="2.130.10.10">
    <property type="entry name" value="YVTN repeat-like/Quinoprotein amine dehydrogenase"/>
    <property type="match status" value="1"/>
</dbReference>
<accession>A0ABR4UIH0</accession>
<sequence length="415" mass="46702">MQILYFYKLFKTKIMKFKLLTAVLFATIGNHALYSQNSWNLKYTFTDHSQNWVAAFIDENKGFVSGFTNDGKGAIKYTADGGTTWTEIFKQNNLGYVPGFSFLDENNIWAFHDQNIYKTTNGGISWTISTVSNSMGYLRSVKYSSLTEGIMKTSKGKYKTTDGGQNWTVVKIYSSNDFELNSNGQSINPSTGEGYGIIGMYLYQTNDYGETWTQILTMPNYSTAQSRRYTSVHYKGYLTGEYFYGTLGYDGTTFLKSSNNIWQKLPNNFIRYAVTDAFPDGMFMGYADQKIYNIKTKDVIYTLPGNEYISYMGSIGNVGHAVGGNKFYKYSNASALATQETTVNSFKVYTQNNSVVVQSPSTRGNISIYDMSGALIKSGVPVKKGETKTIELNQGVYIVTIHGEQRDYSQKIQIK</sequence>
<proteinExistence type="predicted"/>
<dbReference type="InterPro" id="IPR015943">
    <property type="entry name" value="WD40/YVTN_repeat-like_dom_sf"/>
</dbReference>
<protein>
    <recommendedName>
        <fullName evidence="4">Por secretion system C-terminal sorting domain-containing protein</fullName>
    </recommendedName>
</protein>
<keyword evidence="1" id="KW-0732">Signal</keyword>
<keyword evidence="3" id="KW-1185">Reference proteome</keyword>
<evidence type="ECO:0000313" key="2">
    <source>
        <dbReference type="EMBL" id="KFF24491.1"/>
    </source>
</evidence>
<gene>
    <name evidence="2" type="ORF">IW16_19420</name>
</gene>
<evidence type="ECO:0008006" key="4">
    <source>
        <dbReference type="Google" id="ProtNLM"/>
    </source>
</evidence>
<reference evidence="2 3" key="1">
    <citation type="submission" date="2014-07" db="EMBL/GenBank/DDBJ databases">
        <title>Genome of Chryseobacterium vrystaatense LMG 22846.</title>
        <authorList>
            <person name="Pipes S.E."/>
            <person name="Stropko S.J."/>
            <person name="Newman J.D."/>
        </authorList>
    </citation>
    <scope>NUCLEOTIDE SEQUENCE [LARGE SCALE GENOMIC DNA]</scope>
    <source>
        <strain evidence="2 3">LMG 22846</strain>
    </source>
</reference>
<dbReference type="SUPFAM" id="SSF110296">
    <property type="entry name" value="Oligoxyloglucan reducing end-specific cellobiohydrolase"/>
    <property type="match status" value="1"/>
</dbReference>
<dbReference type="EMBL" id="JPRI01000008">
    <property type="protein sequence ID" value="KFF24491.1"/>
    <property type="molecule type" value="Genomic_DNA"/>
</dbReference>
<name>A0ABR4UIH0_9FLAO</name>
<organism evidence="2 3">
    <name type="scientific">Chryseobacterium vrystaatense</name>
    <dbReference type="NCBI Taxonomy" id="307480"/>
    <lineage>
        <taxon>Bacteria</taxon>
        <taxon>Pseudomonadati</taxon>
        <taxon>Bacteroidota</taxon>
        <taxon>Flavobacteriia</taxon>
        <taxon>Flavobacteriales</taxon>
        <taxon>Weeksellaceae</taxon>
        <taxon>Chryseobacterium group</taxon>
        <taxon>Chryseobacterium</taxon>
    </lineage>
</organism>
<dbReference type="InterPro" id="IPR026444">
    <property type="entry name" value="Secre_tail"/>
</dbReference>
<comment type="caution">
    <text evidence="2">The sequence shown here is derived from an EMBL/GenBank/DDBJ whole genome shotgun (WGS) entry which is preliminary data.</text>
</comment>
<evidence type="ECO:0000313" key="3">
    <source>
        <dbReference type="Proteomes" id="UP000028719"/>
    </source>
</evidence>
<evidence type="ECO:0000256" key="1">
    <source>
        <dbReference type="ARBA" id="ARBA00022729"/>
    </source>
</evidence>